<proteinExistence type="predicted"/>
<dbReference type="AlphaFoldDB" id="A0AAV9XUX9"/>
<organism evidence="1 2">
    <name type="scientific">Cryptosporidium xiaoi</name>
    <dbReference type="NCBI Taxonomy" id="659607"/>
    <lineage>
        <taxon>Eukaryota</taxon>
        <taxon>Sar</taxon>
        <taxon>Alveolata</taxon>
        <taxon>Apicomplexa</taxon>
        <taxon>Conoidasida</taxon>
        <taxon>Coccidia</taxon>
        <taxon>Eucoccidiorida</taxon>
        <taxon>Eimeriorina</taxon>
        <taxon>Cryptosporidiidae</taxon>
        <taxon>Cryptosporidium</taxon>
    </lineage>
</organism>
<gene>
    <name evidence="1" type="ORF">RS030_4510</name>
</gene>
<keyword evidence="2" id="KW-1185">Reference proteome</keyword>
<dbReference type="GO" id="GO:0008641">
    <property type="term" value="F:ubiquitin-like modifier activating enzyme activity"/>
    <property type="evidence" value="ECO:0007669"/>
    <property type="project" value="InterPro"/>
</dbReference>
<dbReference type="EMBL" id="JAWDEY010000032">
    <property type="protein sequence ID" value="KAK6588563.1"/>
    <property type="molecule type" value="Genomic_DNA"/>
</dbReference>
<accession>A0AAV9XUX9</accession>
<evidence type="ECO:0000313" key="2">
    <source>
        <dbReference type="Proteomes" id="UP001311799"/>
    </source>
</evidence>
<reference evidence="1 2" key="1">
    <citation type="submission" date="2023-10" db="EMBL/GenBank/DDBJ databases">
        <title>Comparative genomics analysis reveals potential genetic determinants of host preference in Cryptosporidium xiaoi.</title>
        <authorList>
            <person name="Xiao L."/>
            <person name="Li J."/>
        </authorList>
    </citation>
    <scope>NUCLEOTIDE SEQUENCE [LARGE SCALE GENOMIC DNA]</scope>
    <source>
        <strain evidence="1 2">52996</strain>
    </source>
</reference>
<sequence length="504" mass="59141">MVNSMISENNNDKYWSRERLIWGKSGEQLLKGSKILIIGSSKLILMSELVISLSYIGVNTIKLVDDQLIDENEHGKCMTLIDEKANILRKRKIQVIKDYISNFKSSINVDCIFKSPKEYITSLFNNDKNSYNVVVCINITNNLVNKLIINNKSRGRLKSPIINLKSYGFIGIYQVYFSEYNNLFLDLSNGSKNISKLKSLQLDKPIDKLLNNSLQINIDEINDFVFNNNNSYISKIPFPALILKFKSLIQSNNNGENLDIKDELVQMLSNINKEYNYKNFIQALHYLKNIYSFDAFNYLKTLIAEEGINIDTNDHDIYIHINIKYKIILSAIYDFYMRNNKFPVSNELPDIYCDSISYLEIENIYNEQYNDDLTQVHDYIQNKYGNIINIELIKLVLKYFFCFKNIIRTEFESLFNLYNKNGDINIQNDKFKSILNYIENDINNDNNLIYYFLAIDYYSYVDFEVTECNFSNFQQMFNNNLKDLGLSTYFNNCTNSENNDLIKW</sequence>
<dbReference type="SUPFAM" id="SSF69572">
    <property type="entry name" value="Activating enzymes of the ubiquitin-like proteins"/>
    <property type="match status" value="1"/>
</dbReference>
<name>A0AAV9XUX9_9CRYT</name>
<dbReference type="InterPro" id="IPR035985">
    <property type="entry name" value="Ubiquitin-activating_enz"/>
</dbReference>
<protein>
    <submittedName>
        <fullName evidence="1">Ubiquitin activating enzyme E1</fullName>
    </submittedName>
</protein>
<dbReference type="Gene3D" id="3.40.50.720">
    <property type="entry name" value="NAD(P)-binding Rossmann-like Domain"/>
    <property type="match status" value="1"/>
</dbReference>
<comment type="caution">
    <text evidence="1">The sequence shown here is derived from an EMBL/GenBank/DDBJ whole genome shotgun (WGS) entry which is preliminary data.</text>
</comment>
<evidence type="ECO:0000313" key="1">
    <source>
        <dbReference type="EMBL" id="KAK6588563.1"/>
    </source>
</evidence>
<dbReference type="Proteomes" id="UP001311799">
    <property type="component" value="Unassembled WGS sequence"/>
</dbReference>